<feature type="transmembrane region" description="Helical" evidence="1">
    <location>
        <begin position="218"/>
        <end position="238"/>
    </location>
</feature>
<evidence type="ECO:0000313" key="3">
    <source>
        <dbReference type="EMBL" id="WNZ23511.1"/>
    </source>
</evidence>
<feature type="transmembrane region" description="Helical" evidence="1">
    <location>
        <begin position="314"/>
        <end position="336"/>
    </location>
</feature>
<proteinExistence type="predicted"/>
<accession>A0AA96WJR1</accession>
<evidence type="ECO:0000259" key="2">
    <source>
        <dbReference type="Pfam" id="PF09925"/>
    </source>
</evidence>
<reference evidence="3" key="1">
    <citation type="submission" date="2020-05" db="EMBL/GenBank/DDBJ databases">
        <authorList>
            <person name="Zhu T."/>
            <person name="Keshari N."/>
            <person name="Lu X."/>
        </authorList>
    </citation>
    <scope>NUCLEOTIDE SEQUENCE</scope>
    <source>
        <strain evidence="3">NK1-12</strain>
    </source>
</reference>
<feature type="transmembrane region" description="Helical" evidence="1">
    <location>
        <begin position="432"/>
        <end position="453"/>
    </location>
</feature>
<keyword evidence="1" id="KW-0472">Membrane</keyword>
<feature type="transmembrane region" description="Helical" evidence="1">
    <location>
        <begin position="410"/>
        <end position="426"/>
    </location>
</feature>
<feature type="transmembrane region" description="Helical" evidence="1">
    <location>
        <begin position="111"/>
        <end position="134"/>
    </location>
</feature>
<feature type="transmembrane region" description="Helical" evidence="1">
    <location>
        <begin position="284"/>
        <end position="302"/>
    </location>
</feature>
<name>A0AA96WJR1_9CYAN</name>
<keyword evidence="1" id="KW-1133">Transmembrane helix</keyword>
<feature type="transmembrane region" description="Helical" evidence="1">
    <location>
        <begin position="165"/>
        <end position="184"/>
    </location>
</feature>
<feature type="transmembrane region" description="Helical" evidence="1">
    <location>
        <begin position="244"/>
        <end position="263"/>
    </location>
</feature>
<dbReference type="AlphaFoldDB" id="A0AA96WJR1"/>
<feature type="transmembrane region" description="Helical" evidence="1">
    <location>
        <begin position="190"/>
        <end position="211"/>
    </location>
</feature>
<keyword evidence="1" id="KW-0812">Transmembrane</keyword>
<feature type="transmembrane region" description="Helical" evidence="1">
    <location>
        <begin position="48"/>
        <end position="69"/>
    </location>
</feature>
<feature type="transmembrane region" description="Helical" evidence="1">
    <location>
        <begin position="81"/>
        <end position="99"/>
    </location>
</feature>
<dbReference type="InterPro" id="IPR018677">
    <property type="entry name" value="DUF2157"/>
</dbReference>
<organism evidence="3">
    <name type="scientific">Leptolyngbya sp. NK1-12</name>
    <dbReference type="NCBI Taxonomy" id="2547451"/>
    <lineage>
        <taxon>Bacteria</taxon>
        <taxon>Bacillati</taxon>
        <taxon>Cyanobacteriota</taxon>
        <taxon>Cyanophyceae</taxon>
        <taxon>Leptolyngbyales</taxon>
        <taxon>Leptolyngbyaceae</taxon>
        <taxon>Leptolyngbya group</taxon>
        <taxon>Leptolyngbya</taxon>
    </lineage>
</organism>
<feature type="transmembrane region" description="Helical" evidence="1">
    <location>
        <begin position="348"/>
        <end position="368"/>
    </location>
</feature>
<dbReference type="EMBL" id="CP053586">
    <property type="protein sequence ID" value="WNZ23511.1"/>
    <property type="molecule type" value="Genomic_DNA"/>
</dbReference>
<gene>
    <name evidence="3" type="ORF">HJG54_12045</name>
</gene>
<dbReference type="RefSeq" id="WP_316435200.1">
    <property type="nucleotide sequence ID" value="NZ_CP053586.1"/>
</dbReference>
<feature type="transmembrane region" description="Helical" evidence="1">
    <location>
        <begin position="140"/>
        <end position="158"/>
    </location>
</feature>
<sequence length="473" mass="52536">MVTEKFRRQLRQEAEKWWTEGLIDARLYQQLAERYQLQELERDASHRFIAILMGLGSVLLGLAAITFVAANWQVWSRPVKVLLLLSLFLGVNAAGFYLWRRPRALTGQQRLGHGLLLLGALLLGANLALLSQMFHQSGNAYELFLVWGIGVIAMAYSLRLVSLSVLAWILIVIGYWSGWVAQFSSLDTSIWLLMVLHMPLVMAGLFVPLAYRCRSQVLFGLAGIGVAVSFCFNCISLWNSSVLPPNWLVAVAVTLPPALLWSYSSRIWRSSGTVDSFQSVARSLALWYMGVTYFLFAIRVVWRIPIMSVGENPWTTQALIDVVILAGLTGLGWMQLRHDWRQSWLQERALHSGMVALLLLLGAVTLIWNFGTGLAGSPPVVGVIMFNLLLFLLAVGLIRDGLALGERGTFWGGMVLLVLGIISRMLEYNTGLLLKSIVFALCGAGIIAAGLWFERRVKPHPARSLPSASQETL</sequence>
<feature type="transmembrane region" description="Helical" evidence="1">
    <location>
        <begin position="380"/>
        <end position="398"/>
    </location>
</feature>
<evidence type="ECO:0000256" key="1">
    <source>
        <dbReference type="SAM" id="Phobius"/>
    </source>
</evidence>
<protein>
    <submittedName>
        <fullName evidence="3">DUF2157 domain-containing protein</fullName>
    </submittedName>
</protein>
<feature type="domain" description="DUF2157" evidence="2">
    <location>
        <begin position="15"/>
        <end position="161"/>
    </location>
</feature>
<dbReference type="Pfam" id="PF09925">
    <property type="entry name" value="DUF2157"/>
    <property type="match status" value="1"/>
</dbReference>